<proteinExistence type="inferred from homology"/>
<dbReference type="InterPro" id="IPR013216">
    <property type="entry name" value="Methyltransf_11"/>
</dbReference>
<name>A0ABP0MXB9_9DINO</name>
<evidence type="ECO:0000256" key="3">
    <source>
        <dbReference type="ARBA" id="ARBA00022679"/>
    </source>
</evidence>
<evidence type="ECO:0000313" key="5">
    <source>
        <dbReference type="EMBL" id="CAK9055354.1"/>
    </source>
</evidence>
<evidence type="ECO:0000259" key="4">
    <source>
        <dbReference type="Pfam" id="PF08241"/>
    </source>
</evidence>
<dbReference type="PANTHER" id="PTHR12176">
    <property type="entry name" value="SAM-DEPENDENT METHYLTRANSFERASE SUPERFAMILY PROTEIN"/>
    <property type="match status" value="1"/>
</dbReference>
<comment type="caution">
    <text evidence="5">The sequence shown here is derived from an EMBL/GenBank/DDBJ whole genome shotgun (WGS) entry which is preliminary data.</text>
</comment>
<feature type="domain" description="Methyltransferase type 11" evidence="4">
    <location>
        <begin position="54"/>
        <end position="133"/>
    </location>
</feature>
<sequence length="232" mass="25648">MAQRSSASSLAYWEEFYADRPKSYDTLYGYEDLRPLLMGLLQLPRAQREACRVLHVGCGTSNVTEGLWRDGFRQILNIDFSEEVVKLMAGRWDERAAGNSAGVAWQKMDLTDLSELCSGTFDLVLEKFTLDAILCESKEISSDAVDLAATVLDPDSADEWAGMEEALEASRPVGGLIEDTQRRLLGALEGSGWLVHRVAADGDCQFAALYAAVLLQDKALTWNPYRARSAPM</sequence>
<dbReference type="SUPFAM" id="SSF53335">
    <property type="entry name" value="S-adenosyl-L-methionine-dependent methyltransferases"/>
    <property type="match status" value="1"/>
</dbReference>
<dbReference type="InterPro" id="IPR029063">
    <property type="entry name" value="SAM-dependent_MTases_sf"/>
</dbReference>
<comment type="similarity">
    <text evidence="1">Belongs to the methyltransferase superfamily.</text>
</comment>
<protein>
    <submittedName>
        <fullName evidence="5">EEF1A lysine and N-terminal methyltransferase (EEF1A-KNMT) (Methyltransferase-like protein 13)</fullName>
    </submittedName>
</protein>
<keyword evidence="6" id="KW-1185">Reference proteome</keyword>
<dbReference type="EMBL" id="CAXAMM010024447">
    <property type="protein sequence ID" value="CAK9055354.1"/>
    <property type="molecule type" value="Genomic_DNA"/>
</dbReference>
<evidence type="ECO:0000256" key="2">
    <source>
        <dbReference type="ARBA" id="ARBA00022603"/>
    </source>
</evidence>
<keyword evidence="3" id="KW-0808">Transferase</keyword>
<reference evidence="5 6" key="1">
    <citation type="submission" date="2024-02" db="EMBL/GenBank/DDBJ databases">
        <authorList>
            <person name="Chen Y."/>
            <person name="Shah S."/>
            <person name="Dougan E. K."/>
            <person name="Thang M."/>
            <person name="Chan C."/>
        </authorList>
    </citation>
    <scope>NUCLEOTIDE SEQUENCE [LARGE SCALE GENOMIC DNA]</scope>
</reference>
<keyword evidence="2" id="KW-0489">Methyltransferase</keyword>
<accession>A0ABP0MXB9</accession>
<evidence type="ECO:0000256" key="1">
    <source>
        <dbReference type="ARBA" id="ARBA00008361"/>
    </source>
</evidence>
<dbReference type="Gene3D" id="3.40.50.150">
    <property type="entry name" value="Vaccinia Virus protein VP39"/>
    <property type="match status" value="1"/>
</dbReference>
<gene>
    <name evidence="5" type="ORF">SCF082_LOCUS29946</name>
</gene>
<dbReference type="CDD" id="cd02440">
    <property type="entry name" value="AdoMet_MTases"/>
    <property type="match status" value="1"/>
</dbReference>
<evidence type="ECO:0000313" key="6">
    <source>
        <dbReference type="Proteomes" id="UP001642464"/>
    </source>
</evidence>
<dbReference type="InterPro" id="IPR051419">
    <property type="entry name" value="Lys/N-term_MeTrsfase_sf"/>
</dbReference>
<dbReference type="Pfam" id="PF08241">
    <property type="entry name" value="Methyltransf_11"/>
    <property type="match status" value="1"/>
</dbReference>
<dbReference type="Proteomes" id="UP001642464">
    <property type="component" value="Unassembled WGS sequence"/>
</dbReference>
<organism evidence="5 6">
    <name type="scientific">Durusdinium trenchii</name>
    <dbReference type="NCBI Taxonomy" id="1381693"/>
    <lineage>
        <taxon>Eukaryota</taxon>
        <taxon>Sar</taxon>
        <taxon>Alveolata</taxon>
        <taxon>Dinophyceae</taxon>
        <taxon>Suessiales</taxon>
        <taxon>Symbiodiniaceae</taxon>
        <taxon>Durusdinium</taxon>
    </lineage>
</organism>